<dbReference type="PANTHER" id="PTHR40072">
    <property type="entry name" value="MOLYBDOPTERIN-GUANINE DINUCLEOTIDE BIOSYNTHESIS ADAPTER PROTEIN-RELATED"/>
    <property type="match status" value="1"/>
</dbReference>
<dbReference type="RefSeq" id="WP_120772923.1">
    <property type="nucleotide sequence ID" value="NZ_CP032627.1"/>
</dbReference>
<dbReference type="InterPro" id="IPR027417">
    <property type="entry name" value="P-loop_NTPase"/>
</dbReference>
<sequence length="162" mass="18607">MVTALQIIGKKKSGKTTTTIDFIKSARELNLVVASFKHTHHTVSMDMEGTDTARFAQAGAQQVGMQNDKGFFWHETRPAKALEEEIADFVRPETDLLLIEGFKKEKFPKLLLLRENDRVTDFAEFDNIEFVGTIFPLVLTENMIDLTTEEKRKEWLKSWLTN</sequence>
<dbReference type="InterPro" id="IPR004435">
    <property type="entry name" value="MobB_dom"/>
</dbReference>
<dbReference type="Pfam" id="PF03205">
    <property type="entry name" value="MobB"/>
    <property type="match status" value="1"/>
</dbReference>
<keyword evidence="3" id="KW-1185">Reference proteome</keyword>
<dbReference type="InterPro" id="IPR052539">
    <property type="entry name" value="MGD_biosynthesis_adapter"/>
</dbReference>
<reference evidence="2 3" key="1">
    <citation type="submission" date="2018-09" db="EMBL/GenBank/DDBJ databases">
        <title>Genome sequencing of strain 1JSPR-7.</title>
        <authorList>
            <person name="Heo J."/>
            <person name="Kim S.-J."/>
            <person name="Kwon S.-W."/>
        </authorList>
    </citation>
    <scope>NUCLEOTIDE SEQUENCE [LARGE SCALE GENOMIC DNA]</scope>
    <source>
        <strain evidence="2 3">1JSPR-7</strain>
    </source>
</reference>
<dbReference type="GO" id="GO:0005525">
    <property type="term" value="F:GTP binding"/>
    <property type="evidence" value="ECO:0007669"/>
    <property type="project" value="InterPro"/>
</dbReference>
<dbReference type="EMBL" id="CP032627">
    <property type="protein sequence ID" value="AYG01553.1"/>
    <property type="molecule type" value="Genomic_DNA"/>
</dbReference>
<dbReference type="Gene3D" id="3.40.50.300">
    <property type="entry name" value="P-loop containing nucleotide triphosphate hydrolases"/>
    <property type="match status" value="1"/>
</dbReference>
<dbReference type="NCBIfam" id="TIGR00176">
    <property type="entry name" value="mobB"/>
    <property type="match status" value="1"/>
</dbReference>
<dbReference type="PANTHER" id="PTHR40072:SF1">
    <property type="entry name" value="MOLYBDOPTERIN-GUANINE DINUCLEOTIDE BIOSYNTHESIS ADAPTER PROTEIN"/>
    <property type="match status" value="1"/>
</dbReference>
<dbReference type="OrthoDB" id="9786803at2"/>
<accession>A0A387BCM0</accession>
<organism evidence="2 3">
    <name type="scientific">Lactococcus allomyrinae</name>
    <dbReference type="NCBI Taxonomy" id="2419773"/>
    <lineage>
        <taxon>Bacteria</taxon>
        <taxon>Bacillati</taxon>
        <taxon>Bacillota</taxon>
        <taxon>Bacilli</taxon>
        <taxon>Lactobacillales</taxon>
        <taxon>Streptococcaceae</taxon>
        <taxon>Lactococcus</taxon>
    </lineage>
</organism>
<evidence type="ECO:0000313" key="3">
    <source>
        <dbReference type="Proteomes" id="UP000269374"/>
    </source>
</evidence>
<evidence type="ECO:0000259" key="1">
    <source>
        <dbReference type="Pfam" id="PF03205"/>
    </source>
</evidence>
<gene>
    <name evidence="2" type="primary">mobB</name>
    <name evidence="2" type="ORF">D7I46_11055</name>
</gene>
<dbReference type="GO" id="GO:0006777">
    <property type="term" value="P:Mo-molybdopterin cofactor biosynthetic process"/>
    <property type="evidence" value="ECO:0007669"/>
    <property type="project" value="InterPro"/>
</dbReference>
<dbReference type="SUPFAM" id="SSF52540">
    <property type="entry name" value="P-loop containing nucleoside triphosphate hydrolases"/>
    <property type="match status" value="1"/>
</dbReference>
<dbReference type="Proteomes" id="UP000269374">
    <property type="component" value="Chromosome"/>
</dbReference>
<proteinExistence type="predicted"/>
<dbReference type="KEGG" id="lact:D7I46_11055"/>
<dbReference type="AlphaFoldDB" id="A0A387BCM0"/>
<protein>
    <submittedName>
        <fullName evidence="2">Molybdopterin-guanine dinucleotide biosynthesis protein B</fullName>
    </submittedName>
</protein>
<feature type="domain" description="Molybdopterin-guanine dinucleotide biosynthesis protein B (MobB)" evidence="1">
    <location>
        <begin position="5"/>
        <end position="117"/>
    </location>
</feature>
<evidence type="ECO:0000313" key="2">
    <source>
        <dbReference type="EMBL" id="AYG01553.1"/>
    </source>
</evidence>
<name>A0A387BCM0_9LACT</name>